<protein>
    <submittedName>
        <fullName evidence="3">Tetratricopeptide repeat protein</fullName>
    </submittedName>
</protein>
<dbReference type="SUPFAM" id="SSF48452">
    <property type="entry name" value="TPR-like"/>
    <property type="match status" value="2"/>
</dbReference>
<sequence>MKLPFRLLPAALLLAAFANASFAQTAPDAEEPAAKPSALDAELFYELLLGEMTARGDEPAAGFQLVMNAARKTNDPALYQRAVEIAFQSRNGDAALQAARAWRQAHPDSREANRYVLQILLALNRVTESAEPLRADIALAAPKDRNVALGLVPRLYSRVSDKKLAANVVEQALADAIAQPATGAAAWTTIGRVRLAAGDTASALDAARRAQAVDARSDYPALLALELMDPKVPQAEPLVRKYLEGKPLPELRLGYARALLEAQRVGEARYQLQQVVTDKPELAEAWLALGTLQAQENQLAPAETSLKRYVQIAQAQRSGEDRTRGLAQAYMGLAQIAEKRRDFAGATAWLDKIDNTQDLMGAQLRRASILAAQGKLEEGRKLIRALPERGPNDARLKLSAEVQLLRDRKQYRAAYDLLGRAVAKDARDVDLMYDQAMLAEKLNDVPAMERLLRQVIAIRPDYHHAYNALGYSLADRGQRLPEAKQLIQKAIELAPNDPFISDSLGWVEFRMGNKAEALRILEAAYKLRPDADIAAHLGEVLWSNGQRDRAQSVWREGLLLSPDNEALQETFKRLRVKP</sequence>
<dbReference type="InterPro" id="IPR011990">
    <property type="entry name" value="TPR-like_helical_dom_sf"/>
</dbReference>
<dbReference type="PANTHER" id="PTHR12558">
    <property type="entry name" value="CELL DIVISION CYCLE 16,23,27"/>
    <property type="match status" value="1"/>
</dbReference>
<dbReference type="InterPro" id="IPR019734">
    <property type="entry name" value="TPR_rpt"/>
</dbReference>
<dbReference type="EMBL" id="JAEDAO010000001">
    <property type="protein sequence ID" value="MBK0391816.1"/>
    <property type="molecule type" value="Genomic_DNA"/>
</dbReference>
<dbReference type="Gene3D" id="1.25.40.10">
    <property type="entry name" value="Tetratricopeptide repeat domain"/>
    <property type="match status" value="3"/>
</dbReference>
<organism evidence="3 4">
    <name type="scientific">Ramlibacter algicola</name>
    <dbReference type="NCBI Taxonomy" id="2795217"/>
    <lineage>
        <taxon>Bacteria</taxon>
        <taxon>Pseudomonadati</taxon>
        <taxon>Pseudomonadota</taxon>
        <taxon>Betaproteobacteria</taxon>
        <taxon>Burkholderiales</taxon>
        <taxon>Comamonadaceae</taxon>
        <taxon>Ramlibacter</taxon>
    </lineage>
</organism>
<comment type="caution">
    <text evidence="3">The sequence shown here is derived from an EMBL/GenBank/DDBJ whole genome shotgun (WGS) entry which is preliminary data.</text>
</comment>
<evidence type="ECO:0000256" key="2">
    <source>
        <dbReference type="SAM" id="SignalP"/>
    </source>
</evidence>
<feature type="chain" id="PRO_5037557203" evidence="2">
    <location>
        <begin position="24"/>
        <end position="578"/>
    </location>
</feature>
<reference evidence="3" key="1">
    <citation type="submission" date="2020-12" db="EMBL/GenBank/DDBJ databases">
        <title>Ramlibacter sp. nov., isolated from a freshwater alga, Cryptomonas.</title>
        <authorList>
            <person name="Kim H.M."/>
            <person name="Jeon C.O."/>
        </authorList>
    </citation>
    <scope>NUCLEOTIDE SEQUENCE</scope>
    <source>
        <strain evidence="3">CrO1</strain>
    </source>
</reference>
<evidence type="ECO:0000313" key="3">
    <source>
        <dbReference type="EMBL" id="MBK0391816.1"/>
    </source>
</evidence>
<keyword evidence="1" id="KW-0802">TPR repeat</keyword>
<feature type="signal peptide" evidence="2">
    <location>
        <begin position="1"/>
        <end position="23"/>
    </location>
</feature>
<keyword evidence="4" id="KW-1185">Reference proteome</keyword>
<feature type="repeat" description="TPR" evidence="1">
    <location>
        <begin position="531"/>
        <end position="564"/>
    </location>
</feature>
<evidence type="ECO:0000313" key="4">
    <source>
        <dbReference type="Proteomes" id="UP000617041"/>
    </source>
</evidence>
<dbReference type="PANTHER" id="PTHR12558:SF13">
    <property type="entry name" value="CELL DIVISION CYCLE PROTEIN 27 HOMOLOG"/>
    <property type="match status" value="1"/>
</dbReference>
<gene>
    <name evidence="3" type="ORF">I8E28_04370</name>
</gene>
<keyword evidence="2" id="KW-0732">Signal</keyword>
<name>A0A934PZ70_9BURK</name>
<dbReference type="Proteomes" id="UP000617041">
    <property type="component" value="Unassembled WGS sequence"/>
</dbReference>
<dbReference type="RefSeq" id="WP_200786611.1">
    <property type="nucleotide sequence ID" value="NZ_JAEDAO010000001.1"/>
</dbReference>
<evidence type="ECO:0000256" key="1">
    <source>
        <dbReference type="PROSITE-ProRule" id="PRU00339"/>
    </source>
</evidence>
<dbReference type="AlphaFoldDB" id="A0A934PZ70"/>
<proteinExistence type="predicted"/>
<dbReference type="PROSITE" id="PS50005">
    <property type="entry name" value="TPR"/>
    <property type="match status" value="1"/>
</dbReference>
<dbReference type="Pfam" id="PF13432">
    <property type="entry name" value="TPR_16"/>
    <property type="match status" value="3"/>
</dbReference>
<accession>A0A934PZ70</accession>
<dbReference type="SMART" id="SM00028">
    <property type="entry name" value="TPR"/>
    <property type="match status" value="5"/>
</dbReference>